<feature type="transmembrane region" description="Helical" evidence="1">
    <location>
        <begin position="49"/>
        <end position="68"/>
    </location>
</feature>
<keyword evidence="1" id="KW-1133">Transmembrane helix</keyword>
<proteinExistence type="predicted"/>
<reference evidence="3" key="1">
    <citation type="journal article" date="2024" name="Toxins">
        <title>Genome Sequence Analysis of Native Xenorhabdus Strains Isolated from Entomopathogenic Nematodes in Argentina.</title>
        <authorList>
            <person name="Palma L."/>
            <person name="Frizzo L."/>
            <person name="Kaiser S."/>
            <person name="Berry C."/>
            <person name="Caballero P."/>
            <person name="Bode H.B."/>
            <person name="Del Valle E.E."/>
        </authorList>
    </citation>
    <scope>NUCLEOTIDE SEQUENCE [LARGE SCALE GENOMIC DNA]</scope>
    <source>
        <strain evidence="3">12</strain>
    </source>
</reference>
<keyword evidence="1" id="KW-0472">Membrane</keyword>
<comment type="caution">
    <text evidence="2">The sequence shown here is derived from an EMBL/GenBank/DDBJ whole genome shotgun (WGS) entry which is preliminary data.</text>
</comment>
<sequence length="77" mass="9127">MKNKFFSKGWFKDSIVFLIKESLWSNIPAISIIIWCMISYKFFPDNWGVLSLIGIIVIFVLFFIILYINEKKKSKKS</sequence>
<evidence type="ECO:0000256" key="1">
    <source>
        <dbReference type="SAM" id="Phobius"/>
    </source>
</evidence>
<accession>A0ABU4S7U0</accession>
<dbReference type="RefSeq" id="WP_319929293.1">
    <property type="nucleotide sequence ID" value="NZ_VCDN01000019.1"/>
</dbReference>
<evidence type="ECO:0000313" key="3">
    <source>
        <dbReference type="Proteomes" id="UP001271890"/>
    </source>
</evidence>
<name>A0ABU4S7U0_9GAMM</name>
<dbReference type="Proteomes" id="UP001271890">
    <property type="component" value="Unassembled WGS sequence"/>
</dbReference>
<protein>
    <submittedName>
        <fullName evidence="2">Uncharacterized protein</fullName>
    </submittedName>
</protein>
<gene>
    <name evidence="2" type="ORF">FE392_05860</name>
</gene>
<organism evidence="2 3">
    <name type="scientific">Xenorhabdus santafensis</name>
    <dbReference type="NCBI Taxonomy" id="2582833"/>
    <lineage>
        <taxon>Bacteria</taxon>
        <taxon>Pseudomonadati</taxon>
        <taxon>Pseudomonadota</taxon>
        <taxon>Gammaproteobacteria</taxon>
        <taxon>Enterobacterales</taxon>
        <taxon>Morganellaceae</taxon>
        <taxon>Xenorhabdus</taxon>
    </lineage>
</organism>
<dbReference type="EMBL" id="VCDN01000019">
    <property type="protein sequence ID" value="MDX7986858.1"/>
    <property type="molecule type" value="Genomic_DNA"/>
</dbReference>
<feature type="transmembrane region" description="Helical" evidence="1">
    <location>
        <begin position="21"/>
        <end position="43"/>
    </location>
</feature>
<keyword evidence="1" id="KW-0812">Transmembrane</keyword>
<keyword evidence="3" id="KW-1185">Reference proteome</keyword>
<evidence type="ECO:0000313" key="2">
    <source>
        <dbReference type="EMBL" id="MDX7986858.1"/>
    </source>
</evidence>